<dbReference type="EMBL" id="CP009507">
    <property type="protein sequence ID" value="AKB31420.1"/>
    <property type="molecule type" value="Genomic_DNA"/>
</dbReference>
<dbReference type="GO" id="GO:0006779">
    <property type="term" value="P:porphyrin-containing compound biosynthetic process"/>
    <property type="evidence" value="ECO:0007669"/>
    <property type="project" value="InterPro"/>
</dbReference>
<dbReference type="PANTHER" id="PTHR47099">
    <property type="entry name" value="METHYLCOBAMIDE:COM METHYLTRANSFERASE MTBA"/>
    <property type="match status" value="1"/>
</dbReference>
<proteinExistence type="predicted"/>
<evidence type="ECO:0000313" key="2">
    <source>
        <dbReference type="EMBL" id="AKB31420.1"/>
    </source>
</evidence>
<accession>A0A0E3PB20</accession>
<dbReference type="Gene3D" id="3.20.20.210">
    <property type="match status" value="1"/>
</dbReference>
<gene>
    <name evidence="2" type="ORF">MSSIH_0730</name>
</gene>
<organism evidence="2 3">
    <name type="scientific">Methanosarcina siciliae HI350</name>
    <dbReference type="NCBI Taxonomy" id="1434119"/>
    <lineage>
        <taxon>Archaea</taxon>
        <taxon>Methanobacteriati</taxon>
        <taxon>Methanobacteriota</taxon>
        <taxon>Stenosarchaea group</taxon>
        <taxon>Methanomicrobia</taxon>
        <taxon>Methanosarcinales</taxon>
        <taxon>Methanosarcinaceae</taxon>
        <taxon>Methanosarcina</taxon>
    </lineage>
</organism>
<dbReference type="KEGG" id="msz:MSSIH_0730"/>
<dbReference type="InterPro" id="IPR052024">
    <property type="entry name" value="Methanogen_methyltrans"/>
</dbReference>
<feature type="domain" description="Uroporphyrinogen decarboxylase (URO-D)" evidence="1">
    <location>
        <begin position="7"/>
        <end position="88"/>
    </location>
</feature>
<dbReference type="InterPro" id="IPR038071">
    <property type="entry name" value="UROD/MetE-like_sf"/>
</dbReference>
<dbReference type="GO" id="GO:0004853">
    <property type="term" value="F:uroporphyrinogen decarboxylase activity"/>
    <property type="evidence" value="ECO:0007669"/>
    <property type="project" value="InterPro"/>
</dbReference>
<dbReference type="HOGENOM" id="CLU_2433911_0_0_2"/>
<dbReference type="Proteomes" id="UP000033092">
    <property type="component" value="Chromosome"/>
</dbReference>
<dbReference type="PANTHER" id="PTHR47099:SF1">
    <property type="entry name" value="METHYLCOBAMIDE:COM METHYLTRANSFERASE MTBA"/>
    <property type="match status" value="1"/>
</dbReference>
<protein>
    <submittedName>
        <fullName evidence="2">Methylcobamide:CoM methyltransferase MtaA</fullName>
    </submittedName>
</protein>
<dbReference type="InterPro" id="IPR000257">
    <property type="entry name" value="Uroporphyrinogen_deCOase"/>
</dbReference>
<name>A0A0E3PB20_9EURY</name>
<reference evidence="2 3" key="1">
    <citation type="submission" date="2014-07" db="EMBL/GenBank/DDBJ databases">
        <title>Methanogenic archaea and the global carbon cycle.</title>
        <authorList>
            <person name="Henriksen J.R."/>
            <person name="Luke J."/>
            <person name="Reinhart S."/>
            <person name="Benedict M.N."/>
            <person name="Youngblut N.D."/>
            <person name="Metcalf M.E."/>
            <person name="Whitaker R.J."/>
            <person name="Metcalf W.W."/>
        </authorList>
    </citation>
    <scope>NUCLEOTIDE SEQUENCE [LARGE SCALE GENOMIC DNA]</scope>
    <source>
        <strain evidence="2 3">HI350</strain>
    </source>
</reference>
<keyword evidence="2" id="KW-0489">Methyltransferase</keyword>
<keyword evidence="2" id="KW-0808">Transferase</keyword>
<dbReference type="Pfam" id="PF01208">
    <property type="entry name" value="URO-D"/>
    <property type="match status" value="1"/>
</dbReference>
<dbReference type="GO" id="GO:0008168">
    <property type="term" value="F:methyltransferase activity"/>
    <property type="evidence" value="ECO:0007669"/>
    <property type="project" value="UniProtKB-KW"/>
</dbReference>
<dbReference type="SUPFAM" id="SSF51726">
    <property type="entry name" value="UROD/MetE-like"/>
    <property type="match status" value="1"/>
</dbReference>
<sequence length="90" mass="9710">MADPDLRDRFLNTLHGKAVDKIPVLSVTQTGTVELMRKSGAAWPDAHFDAKKMADLALSAHTCAGLEAVRYPFCLTVLSEALGCKVNPGR</sequence>
<dbReference type="PATRIC" id="fig|1434119.4.peg.920"/>
<dbReference type="AlphaFoldDB" id="A0A0E3PB20"/>
<evidence type="ECO:0000313" key="3">
    <source>
        <dbReference type="Proteomes" id="UP000033092"/>
    </source>
</evidence>
<evidence type="ECO:0000259" key="1">
    <source>
        <dbReference type="Pfam" id="PF01208"/>
    </source>
</evidence>
<dbReference type="GO" id="GO:0032259">
    <property type="term" value="P:methylation"/>
    <property type="evidence" value="ECO:0007669"/>
    <property type="project" value="UniProtKB-KW"/>
</dbReference>